<sequence length="373" mass="43454">MTNTSFPHKTYTPALPAINSTSSYASETSWIAKLSQPWNFLSPLITPGETFTGFAEALSDMTATRAVSDESYILSEIDDEPAQYRIDELCPESYSTDLQDFERSEFEDWKFYMVQFYHVLEAQREGHCSEDELCKANLINDSRMLQIEEGLYKRLLDEALLEDLERYEEEEEEFWVMRGVAQTYGMWDDEYWQGCHIRWWNSTRHLEPRGIEVNATIQAEYARDIKELVDEDRDINRQIREAFWWSQMREHYEGGIPGIISWQELPGRPDQPIKPWKTINEELSKPMFEATEYQEPGDSDSDSSGSECGQNSVYQELPEEDPDWVKLDEEEHAAPPPPLPPSPIVEPYFIDIPKISEPKMVRDEAWTLIVSSQ</sequence>
<feature type="compositionally biased region" description="Pro residues" evidence="1">
    <location>
        <begin position="334"/>
        <end position="344"/>
    </location>
</feature>
<dbReference type="EMBL" id="ML120398">
    <property type="protein sequence ID" value="RPA98145.1"/>
    <property type="molecule type" value="Genomic_DNA"/>
</dbReference>
<accession>A0A3N4JIS4</accession>
<feature type="region of interest" description="Disordered" evidence="1">
    <location>
        <begin position="292"/>
        <end position="346"/>
    </location>
</feature>
<protein>
    <submittedName>
        <fullName evidence="2">Uncharacterized protein</fullName>
    </submittedName>
</protein>
<dbReference type="AlphaFoldDB" id="A0A3N4JIS4"/>
<organism evidence="2 3">
    <name type="scientific">Choiromyces venosus 120613-1</name>
    <dbReference type="NCBI Taxonomy" id="1336337"/>
    <lineage>
        <taxon>Eukaryota</taxon>
        <taxon>Fungi</taxon>
        <taxon>Dikarya</taxon>
        <taxon>Ascomycota</taxon>
        <taxon>Pezizomycotina</taxon>
        <taxon>Pezizomycetes</taxon>
        <taxon>Pezizales</taxon>
        <taxon>Tuberaceae</taxon>
        <taxon>Choiromyces</taxon>
    </lineage>
</organism>
<name>A0A3N4JIS4_9PEZI</name>
<reference evidence="2 3" key="1">
    <citation type="journal article" date="2018" name="Nat. Ecol. Evol.">
        <title>Pezizomycetes genomes reveal the molecular basis of ectomycorrhizal truffle lifestyle.</title>
        <authorList>
            <person name="Murat C."/>
            <person name="Payen T."/>
            <person name="Noel B."/>
            <person name="Kuo A."/>
            <person name="Morin E."/>
            <person name="Chen J."/>
            <person name="Kohler A."/>
            <person name="Krizsan K."/>
            <person name="Balestrini R."/>
            <person name="Da Silva C."/>
            <person name="Montanini B."/>
            <person name="Hainaut M."/>
            <person name="Levati E."/>
            <person name="Barry K.W."/>
            <person name="Belfiori B."/>
            <person name="Cichocki N."/>
            <person name="Clum A."/>
            <person name="Dockter R.B."/>
            <person name="Fauchery L."/>
            <person name="Guy J."/>
            <person name="Iotti M."/>
            <person name="Le Tacon F."/>
            <person name="Lindquist E.A."/>
            <person name="Lipzen A."/>
            <person name="Malagnac F."/>
            <person name="Mello A."/>
            <person name="Molinier V."/>
            <person name="Miyauchi S."/>
            <person name="Poulain J."/>
            <person name="Riccioni C."/>
            <person name="Rubini A."/>
            <person name="Sitrit Y."/>
            <person name="Splivallo R."/>
            <person name="Traeger S."/>
            <person name="Wang M."/>
            <person name="Zifcakova L."/>
            <person name="Wipf D."/>
            <person name="Zambonelli A."/>
            <person name="Paolocci F."/>
            <person name="Nowrousian M."/>
            <person name="Ottonello S."/>
            <person name="Baldrian P."/>
            <person name="Spatafora J.W."/>
            <person name="Henrissat B."/>
            <person name="Nagy L.G."/>
            <person name="Aury J.M."/>
            <person name="Wincker P."/>
            <person name="Grigoriev I.V."/>
            <person name="Bonfante P."/>
            <person name="Martin F.M."/>
        </authorList>
    </citation>
    <scope>NUCLEOTIDE SEQUENCE [LARGE SCALE GENOMIC DNA]</scope>
    <source>
        <strain evidence="2 3">120613-1</strain>
    </source>
</reference>
<dbReference type="Proteomes" id="UP000276215">
    <property type="component" value="Unassembled WGS sequence"/>
</dbReference>
<gene>
    <name evidence="2" type="ORF">L873DRAFT_1740873</name>
</gene>
<keyword evidence="3" id="KW-1185">Reference proteome</keyword>
<evidence type="ECO:0000256" key="1">
    <source>
        <dbReference type="SAM" id="MobiDB-lite"/>
    </source>
</evidence>
<dbReference type="OrthoDB" id="5397947at2759"/>
<evidence type="ECO:0000313" key="2">
    <source>
        <dbReference type="EMBL" id="RPA98145.1"/>
    </source>
</evidence>
<feature type="compositionally biased region" description="Basic and acidic residues" evidence="1">
    <location>
        <begin position="323"/>
        <end position="333"/>
    </location>
</feature>
<evidence type="ECO:0000313" key="3">
    <source>
        <dbReference type="Proteomes" id="UP000276215"/>
    </source>
</evidence>
<proteinExistence type="predicted"/>